<dbReference type="InterPro" id="IPR036259">
    <property type="entry name" value="MFS_trans_sf"/>
</dbReference>
<dbReference type="Proteomes" id="UP001631993">
    <property type="component" value="Unassembled WGS sequence"/>
</dbReference>
<comment type="caution">
    <text evidence="9">The sequence shown here is derived from an EMBL/GenBank/DDBJ whole genome shotgun (WGS) entry which is preliminary data.</text>
</comment>
<dbReference type="EMBL" id="JBJVNE010000029">
    <property type="protein sequence ID" value="MFM9652483.1"/>
    <property type="molecule type" value="Genomic_DNA"/>
</dbReference>
<dbReference type="Pfam" id="PF07690">
    <property type="entry name" value="MFS_1"/>
    <property type="match status" value="1"/>
</dbReference>
<dbReference type="CDD" id="cd06173">
    <property type="entry name" value="MFS_MefA_like"/>
    <property type="match status" value="1"/>
</dbReference>
<keyword evidence="3 7" id="KW-0812">Transmembrane</keyword>
<evidence type="ECO:0000256" key="4">
    <source>
        <dbReference type="ARBA" id="ARBA00022989"/>
    </source>
</evidence>
<evidence type="ECO:0000259" key="8">
    <source>
        <dbReference type="PROSITE" id="PS50850"/>
    </source>
</evidence>
<feature type="transmembrane region" description="Helical" evidence="7">
    <location>
        <begin position="21"/>
        <end position="45"/>
    </location>
</feature>
<evidence type="ECO:0000256" key="5">
    <source>
        <dbReference type="ARBA" id="ARBA00023136"/>
    </source>
</evidence>
<keyword evidence="2" id="KW-1003">Cell membrane</keyword>
<feature type="domain" description="Major facilitator superfamily (MFS) profile" evidence="8">
    <location>
        <begin position="1"/>
        <end position="404"/>
    </location>
</feature>
<organism evidence="9 10">
    <name type="scientific">Streptomyces galilaeus</name>
    <dbReference type="NCBI Taxonomy" id="33899"/>
    <lineage>
        <taxon>Bacteria</taxon>
        <taxon>Bacillati</taxon>
        <taxon>Actinomycetota</taxon>
        <taxon>Actinomycetes</taxon>
        <taxon>Kitasatosporales</taxon>
        <taxon>Streptomycetaceae</taxon>
        <taxon>Streptomyces</taxon>
    </lineage>
</organism>
<evidence type="ECO:0000256" key="2">
    <source>
        <dbReference type="ARBA" id="ARBA00022475"/>
    </source>
</evidence>
<dbReference type="PROSITE" id="PS00216">
    <property type="entry name" value="SUGAR_TRANSPORT_1"/>
    <property type="match status" value="1"/>
</dbReference>
<evidence type="ECO:0000256" key="1">
    <source>
        <dbReference type="ARBA" id="ARBA00004651"/>
    </source>
</evidence>
<comment type="subcellular location">
    <subcellularLocation>
        <location evidence="1">Cell membrane</location>
        <topology evidence="1">Multi-pass membrane protein</topology>
    </subcellularLocation>
</comment>
<keyword evidence="4 7" id="KW-1133">Transmembrane helix</keyword>
<protein>
    <submittedName>
        <fullName evidence="9">MFS transporter</fullName>
    </submittedName>
</protein>
<evidence type="ECO:0000313" key="9">
    <source>
        <dbReference type="EMBL" id="MFM9652483.1"/>
    </source>
</evidence>
<dbReference type="InterPro" id="IPR011701">
    <property type="entry name" value="MFS"/>
</dbReference>
<dbReference type="PANTHER" id="PTHR23513:SF11">
    <property type="entry name" value="STAPHYLOFERRIN A TRANSPORTER"/>
    <property type="match status" value="1"/>
</dbReference>
<dbReference type="SUPFAM" id="SSF103473">
    <property type="entry name" value="MFS general substrate transporter"/>
    <property type="match status" value="1"/>
</dbReference>
<keyword evidence="10" id="KW-1185">Reference proteome</keyword>
<reference evidence="9 10" key="1">
    <citation type="submission" date="2024-12" db="EMBL/GenBank/DDBJ databases">
        <title>Forecasting of Potato common scab and diversities of Pathogenic streptomyces spp. in china.</title>
        <authorList>
            <person name="Handique U."/>
            <person name="Wu J."/>
        </authorList>
    </citation>
    <scope>NUCLEOTIDE SEQUENCE [LARGE SCALE GENOMIC DNA]</scope>
    <source>
        <strain evidence="9 10">ZRIMU1585</strain>
    </source>
</reference>
<dbReference type="PANTHER" id="PTHR23513">
    <property type="entry name" value="INTEGRAL MEMBRANE EFFLUX PROTEIN-RELATED"/>
    <property type="match status" value="1"/>
</dbReference>
<evidence type="ECO:0000256" key="7">
    <source>
        <dbReference type="SAM" id="Phobius"/>
    </source>
</evidence>
<feature type="transmembrane region" description="Helical" evidence="7">
    <location>
        <begin position="51"/>
        <end position="76"/>
    </location>
</feature>
<dbReference type="RefSeq" id="WP_369280512.1">
    <property type="nucleotide sequence ID" value="NZ_JBJVMW010000037.1"/>
</dbReference>
<dbReference type="PROSITE" id="PS50850">
    <property type="entry name" value="MFS"/>
    <property type="match status" value="1"/>
</dbReference>
<keyword evidence="5 7" id="KW-0472">Membrane</keyword>
<feature type="transmembrane region" description="Helical" evidence="7">
    <location>
        <begin position="177"/>
        <end position="196"/>
    </location>
</feature>
<feature type="transmembrane region" description="Helical" evidence="7">
    <location>
        <begin position="347"/>
        <end position="370"/>
    </location>
</feature>
<dbReference type="InterPro" id="IPR020846">
    <property type="entry name" value="MFS_dom"/>
</dbReference>
<feature type="transmembrane region" description="Helical" evidence="7">
    <location>
        <begin position="226"/>
        <end position="255"/>
    </location>
</feature>
<accession>A0ABW9IZJ1</accession>
<feature type="transmembrane region" description="Helical" evidence="7">
    <location>
        <begin position="290"/>
        <end position="308"/>
    </location>
</feature>
<evidence type="ECO:0000256" key="6">
    <source>
        <dbReference type="SAM" id="MobiDB-lite"/>
    </source>
</evidence>
<feature type="transmembrane region" description="Helical" evidence="7">
    <location>
        <begin position="261"/>
        <end position="283"/>
    </location>
</feature>
<dbReference type="Gene3D" id="1.20.1250.20">
    <property type="entry name" value="MFS general substrate transporter like domains"/>
    <property type="match status" value="1"/>
</dbReference>
<evidence type="ECO:0000256" key="3">
    <source>
        <dbReference type="ARBA" id="ARBA00022692"/>
    </source>
</evidence>
<proteinExistence type="predicted"/>
<feature type="region of interest" description="Disordered" evidence="6">
    <location>
        <begin position="408"/>
        <end position="430"/>
    </location>
</feature>
<dbReference type="InterPro" id="IPR005829">
    <property type="entry name" value="Sugar_transporter_CS"/>
</dbReference>
<feature type="transmembrane region" description="Helical" evidence="7">
    <location>
        <begin position="97"/>
        <end position="127"/>
    </location>
</feature>
<name>A0ABW9IZJ1_STRGJ</name>
<feature type="transmembrane region" description="Helical" evidence="7">
    <location>
        <begin position="314"/>
        <end position="335"/>
    </location>
</feature>
<sequence>MTKGLAARLPLDLLRERNLRRLFAAQAASVLGSSMMPIALSFAVLEHGGGASGVGLVLGAQTAPLIIFLLAGGVLADRWGRRITMIGSDLVRAAIEITVVVILLTVGMPLGGFVAFAAILSVAAAFFHPAFHGFVPEVVPEDRLQEANALGSTLNSIGSLLGPAVCGALVVWTDPAWVIAIDAGTFLASALFLAGVRTSSAKNAVPEGESFTEQLRHGWREFSSRTWLWSLLAYTSLACTFVLGPVMVLGIAFVGGKENGAAQWGTVMAAQGVGSLLGGLVGMRVRFRRPLLASVFCTFGLGAFAALLALHAPVYVLVVGSLLSGAGFALLHILWTSSLQADVPSDAMSRVSAYDGVASVLSMTVGYWWAAPAAAEFGAAPLLWFGAVWTVASAAVMVTLPQIRRSAPRADKDADSGGVAPEPRETSTTH</sequence>
<evidence type="ECO:0000313" key="10">
    <source>
        <dbReference type="Proteomes" id="UP001631993"/>
    </source>
</evidence>
<gene>
    <name evidence="9" type="ORF">ACKI1S_40945</name>
</gene>
<feature type="transmembrane region" description="Helical" evidence="7">
    <location>
        <begin position="382"/>
        <end position="400"/>
    </location>
</feature>